<proteinExistence type="predicted"/>
<comment type="caution">
    <text evidence="1">The sequence shown here is derived from an EMBL/GenBank/DDBJ whole genome shotgun (WGS) entry which is preliminary data.</text>
</comment>
<dbReference type="AlphaFoldDB" id="A0A557SYY5"/>
<dbReference type="Proteomes" id="UP000315289">
    <property type="component" value="Unassembled WGS sequence"/>
</dbReference>
<gene>
    <name evidence="1" type="ORF">NARC_10223</name>
</gene>
<dbReference type="EMBL" id="VOAH01000001">
    <property type="protein sequence ID" value="TVP41817.1"/>
    <property type="molecule type" value="Genomic_DNA"/>
</dbReference>
<sequence length="54" mass="6112">MSCNTGHWRIAFHRDSQVIGGESLMSYAHDRRINPVNCDNICGSKTDMITKRST</sequence>
<organism evidence="1 2">
    <name type="scientific">Candidatus Nitrosocosmicus arcticus</name>
    <dbReference type="NCBI Taxonomy" id="2035267"/>
    <lineage>
        <taxon>Archaea</taxon>
        <taxon>Nitrososphaerota</taxon>
        <taxon>Nitrososphaeria</taxon>
        <taxon>Nitrososphaerales</taxon>
        <taxon>Nitrososphaeraceae</taxon>
        <taxon>Candidatus Nitrosocosmicus</taxon>
    </lineage>
</organism>
<evidence type="ECO:0000313" key="1">
    <source>
        <dbReference type="EMBL" id="TVP41817.1"/>
    </source>
</evidence>
<reference evidence="1 2" key="1">
    <citation type="journal article" date="2019" name="Front. Microbiol.">
        <title>Ammonia Oxidation by the Arctic Terrestrial Thaumarchaeote Candidatus Nitrosocosmicus arcticus Is Stimulated by Increasing Temperatures.</title>
        <authorList>
            <person name="Alves R.J.E."/>
            <person name="Kerou M."/>
            <person name="Zappe A."/>
            <person name="Bittner R."/>
            <person name="Abby S.S."/>
            <person name="Schmidt H.A."/>
            <person name="Pfeifer K."/>
            <person name="Schleper C."/>
        </authorList>
    </citation>
    <scope>NUCLEOTIDE SEQUENCE [LARGE SCALE GENOMIC DNA]</scope>
    <source>
        <strain evidence="1 2">Kfb</strain>
    </source>
</reference>
<keyword evidence="2" id="KW-1185">Reference proteome</keyword>
<evidence type="ECO:0000313" key="2">
    <source>
        <dbReference type="Proteomes" id="UP000315289"/>
    </source>
</evidence>
<dbReference type="RefSeq" id="WP_186433980.1">
    <property type="nucleotide sequence ID" value="NZ_ML675578.1"/>
</dbReference>
<protein>
    <submittedName>
        <fullName evidence="1">Uncharacterized protein</fullName>
    </submittedName>
</protein>
<accession>A0A557SYY5</accession>
<name>A0A557SYY5_9ARCH</name>